<feature type="chain" id="PRO_5028821211" description="Lipoprotein SmpA/OmlA domain-containing protein" evidence="1">
    <location>
        <begin position="18"/>
        <end position="135"/>
    </location>
</feature>
<feature type="signal peptide" evidence="1">
    <location>
        <begin position="1"/>
        <end position="17"/>
    </location>
</feature>
<evidence type="ECO:0000256" key="1">
    <source>
        <dbReference type="SAM" id="SignalP"/>
    </source>
</evidence>
<dbReference type="Proteomes" id="UP000494111">
    <property type="component" value="Unassembled WGS sequence"/>
</dbReference>
<name>A0A6S6ZWG1_9BURK</name>
<reference evidence="2 3" key="1">
    <citation type="submission" date="2020-04" db="EMBL/GenBank/DDBJ databases">
        <authorList>
            <person name="De Canck E."/>
        </authorList>
    </citation>
    <scope>NUCLEOTIDE SEQUENCE [LARGE SCALE GENOMIC DNA]</scope>
    <source>
        <strain evidence="2 3">LMG 3458</strain>
    </source>
</reference>
<evidence type="ECO:0000313" key="2">
    <source>
        <dbReference type="EMBL" id="CAB3700758.1"/>
    </source>
</evidence>
<proteinExistence type="predicted"/>
<dbReference type="RefSeq" id="WP_175192722.1">
    <property type="nucleotide sequence ID" value="NZ_CADIJO010000007.1"/>
</dbReference>
<organism evidence="2 3">
    <name type="scientific">Achromobacter deleyi</name>
    <dbReference type="NCBI Taxonomy" id="1353891"/>
    <lineage>
        <taxon>Bacteria</taxon>
        <taxon>Pseudomonadati</taxon>
        <taxon>Pseudomonadota</taxon>
        <taxon>Betaproteobacteria</taxon>
        <taxon>Burkholderiales</taxon>
        <taxon>Alcaligenaceae</taxon>
        <taxon>Achromobacter</taxon>
    </lineage>
</organism>
<keyword evidence="1" id="KW-0732">Signal</keyword>
<evidence type="ECO:0008006" key="4">
    <source>
        <dbReference type="Google" id="ProtNLM"/>
    </source>
</evidence>
<accession>A0A6S6ZWG1</accession>
<protein>
    <recommendedName>
        <fullName evidence="4">Lipoprotein SmpA/OmlA domain-containing protein</fullName>
    </recommendedName>
</protein>
<gene>
    <name evidence="2" type="ORF">LMG3458_02645</name>
</gene>
<dbReference type="EMBL" id="CADIJO010000007">
    <property type="protein sequence ID" value="CAB3700758.1"/>
    <property type="molecule type" value="Genomic_DNA"/>
</dbReference>
<sequence length="135" mass="14477">MKATLALLALLPLTACVTDQLNSGFARLRGQPVSLAMDSLGVPSSERTIAGRHVYTWTNTELVSRYQPTTSYTTGKVPAKSGDARYSGSTIGGTTVQTSATCKIEAEVDEQQRIRNISYDGTVDACAKYAQALNR</sequence>
<dbReference type="AlphaFoldDB" id="A0A6S6ZWG1"/>
<evidence type="ECO:0000313" key="3">
    <source>
        <dbReference type="Proteomes" id="UP000494111"/>
    </source>
</evidence>